<feature type="transmembrane region" description="Helical" evidence="2">
    <location>
        <begin position="135"/>
        <end position="155"/>
    </location>
</feature>
<feature type="transmembrane region" description="Helical" evidence="2">
    <location>
        <begin position="167"/>
        <end position="190"/>
    </location>
</feature>
<keyword evidence="2" id="KW-0812">Transmembrane</keyword>
<dbReference type="EMBL" id="JAUSVK010000001">
    <property type="protein sequence ID" value="MDQ0392752.1"/>
    <property type="molecule type" value="Genomic_DNA"/>
</dbReference>
<comment type="caution">
    <text evidence="3">The sequence shown here is derived from an EMBL/GenBank/DDBJ whole genome shotgun (WGS) entry which is preliminary data.</text>
</comment>
<feature type="region of interest" description="Disordered" evidence="1">
    <location>
        <begin position="1"/>
        <end position="30"/>
    </location>
</feature>
<dbReference type="RefSeq" id="WP_307427108.1">
    <property type="nucleotide sequence ID" value="NZ_JAUSVK010000001.1"/>
</dbReference>
<evidence type="ECO:0000256" key="2">
    <source>
        <dbReference type="SAM" id="Phobius"/>
    </source>
</evidence>
<name>A0ABU0FDR6_9HYPH</name>
<keyword evidence="2" id="KW-1133">Transmembrane helix</keyword>
<gene>
    <name evidence="3" type="ORF">J3R73_002544</name>
</gene>
<feature type="transmembrane region" description="Helical" evidence="2">
    <location>
        <begin position="40"/>
        <end position="58"/>
    </location>
</feature>
<sequence>MATSPGIAPHDPDLPMPDCLSRTGRLRNPTSPPCRRWTRLLFAALAALTVNFALLALWDRLGIVTAHGGFQRLVKLWLAKPAGWSGIGRIWAASSLPAPDTPVFMAGFKVLVGLGMALAYGLTVPFVRAVWWAKALGWALLVWLVNAGVVLPLLGEGFAGAEGLAPAGIAAFAVAHTAFYLVLGGLLQALGEGGGR</sequence>
<feature type="transmembrane region" description="Helical" evidence="2">
    <location>
        <begin position="103"/>
        <end position="123"/>
    </location>
</feature>
<evidence type="ECO:0000313" key="4">
    <source>
        <dbReference type="Proteomes" id="UP001237448"/>
    </source>
</evidence>
<evidence type="ECO:0000313" key="3">
    <source>
        <dbReference type="EMBL" id="MDQ0392752.1"/>
    </source>
</evidence>
<keyword evidence="4" id="KW-1185">Reference proteome</keyword>
<reference evidence="3 4" key="1">
    <citation type="submission" date="2023-07" db="EMBL/GenBank/DDBJ databases">
        <title>Genomic Encyclopedia of Type Strains, Phase IV (KMG-IV): sequencing the most valuable type-strain genomes for metagenomic binning, comparative biology and taxonomic classification.</title>
        <authorList>
            <person name="Goeker M."/>
        </authorList>
    </citation>
    <scope>NUCLEOTIDE SEQUENCE [LARGE SCALE GENOMIC DNA]</scope>
    <source>
        <strain evidence="3 4">DSM 5896</strain>
    </source>
</reference>
<evidence type="ECO:0000256" key="1">
    <source>
        <dbReference type="SAM" id="MobiDB-lite"/>
    </source>
</evidence>
<accession>A0ABU0FDR6</accession>
<dbReference type="Proteomes" id="UP001237448">
    <property type="component" value="Unassembled WGS sequence"/>
</dbReference>
<keyword evidence="2" id="KW-0472">Membrane</keyword>
<protein>
    <submittedName>
        <fullName evidence="3">Uncharacterized protein</fullName>
    </submittedName>
</protein>
<proteinExistence type="predicted"/>
<organism evidence="3 4">
    <name type="scientific">Labrys monachus</name>
    <dbReference type="NCBI Taxonomy" id="217067"/>
    <lineage>
        <taxon>Bacteria</taxon>
        <taxon>Pseudomonadati</taxon>
        <taxon>Pseudomonadota</taxon>
        <taxon>Alphaproteobacteria</taxon>
        <taxon>Hyphomicrobiales</taxon>
        <taxon>Xanthobacteraceae</taxon>
        <taxon>Labrys</taxon>
    </lineage>
</organism>